<proteinExistence type="predicted"/>
<evidence type="ECO:0000256" key="1">
    <source>
        <dbReference type="ARBA" id="ARBA00004141"/>
    </source>
</evidence>
<dbReference type="InterPro" id="IPR044770">
    <property type="entry name" value="MFS_spinster-like"/>
</dbReference>
<dbReference type="Gene3D" id="1.20.1250.20">
    <property type="entry name" value="MFS general substrate transporter like domains"/>
    <property type="match status" value="2"/>
</dbReference>
<keyword evidence="4 6" id="KW-1133">Transmembrane helix</keyword>
<gene>
    <name evidence="8" type="ORF">HNQ99_002095</name>
</gene>
<protein>
    <submittedName>
        <fullName evidence="8">MFS family permease</fullName>
    </submittedName>
</protein>
<sequence>MSMVDRQILAILLPRIKADLNVGDAEMGLLYGTVFALFYAVFSLPLGRLADGWVRHRLLALSIASWSLMTALGGMANSFGLLALSRLGVGVGEASVQPAGMSLLSDYFPKQMRGTVTAVIAASIAFGLGAALWLGGTVADGWDSLYPKPGSAPLGIKAWQAAFLAAALPGFVLSILLWRMTEPVRGASDDVLQPSDPHPFRASWETLAGILPLFNWFNLARNRASAGVWTVNLGGLLLITFAMYWLTHWTDNLREVTPPPLQLGGMPVSGNALQWIVTGFGIYVVLNWLQSLKLRDAPAYAIIGKTPSLLLLFAIAALQSVINYGVMAWSPSFIIKSYGASPAEVGLYFGALVAGIGIVGPLIAGPLSDWVHRKIRGGRMYVTLFSLTVSPLIALWAYRAETIGAFYLEFTLYSLLVTMWIPPIYASFLDLVLPRMRGAVMSFYILTMTITGLGMGPYIVGLVSDSNGGDLGSAILSVYWLAPALVLLVLLVIGRLPKDEATLLERARAAQEKI</sequence>
<keyword evidence="3 6" id="KW-0812">Transmembrane</keyword>
<comment type="subcellular location">
    <subcellularLocation>
        <location evidence="1">Membrane</location>
        <topology evidence="1">Multi-pass membrane protein</topology>
    </subcellularLocation>
</comment>
<comment type="caution">
    <text evidence="8">The sequence shown here is derived from an EMBL/GenBank/DDBJ whole genome shotgun (WGS) entry which is preliminary data.</text>
</comment>
<dbReference type="PROSITE" id="PS50850">
    <property type="entry name" value="MFS"/>
    <property type="match status" value="1"/>
</dbReference>
<evidence type="ECO:0000256" key="3">
    <source>
        <dbReference type="ARBA" id="ARBA00022692"/>
    </source>
</evidence>
<dbReference type="InterPro" id="IPR020846">
    <property type="entry name" value="MFS_dom"/>
</dbReference>
<organism evidence="8 9">
    <name type="scientific">Rhizorhapis suberifaciens</name>
    <name type="common">corky root of lettuce</name>
    <dbReference type="NCBI Taxonomy" id="13656"/>
    <lineage>
        <taxon>Bacteria</taxon>
        <taxon>Pseudomonadati</taxon>
        <taxon>Pseudomonadota</taxon>
        <taxon>Alphaproteobacteria</taxon>
        <taxon>Sphingomonadales</taxon>
        <taxon>Sphingomonadaceae</taxon>
        <taxon>Rhizorhapis</taxon>
    </lineage>
</organism>
<feature type="transmembrane region" description="Helical" evidence="6">
    <location>
        <begin position="116"/>
        <end position="138"/>
    </location>
</feature>
<dbReference type="Proteomes" id="UP000575068">
    <property type="component" value="Unassembled WGS sequence"/>
</dbReference>
<dbReference type="PANTHER" id="PTHR23505">
    <property type="entry name" value="SPINSTER"/>
    <property type="match status" value="1"/>
</dbReference>
<keyword evidence="2" id="KW-0813">Transport</keyword>
<accession>A0A840HU64</accession>
<keyword evidence="9" id="KW-1185">Reference proteome</keyword>
<feature type="transmembrane region" description="Helical" evidence="6">
    <location>
        <begin position="440"/>
        <end position="459"/>
    </location>
</feature>
<feature type="transmembrane region" description="Helical" evidence="6">
    <location>
        <begin position="309"/>
        <end position="327"/>
    </location>
</feature>
<dbReference type="GO" id="GO:0016020">
    <property type="term" value="C:membrane"/>
    <property type="evidence" value="ECO:0007669"/>
    <property type="project" value="UniProtKB-SubCell"/>
</dbReference>
<evidence type="ECO:0000313" key="8">
    <source>
        <dbReference type="EMBL" id="MBB4641782.1"/>
    </source>
</evidence>
<dbReference type="InterPro" id="IPR036259">
    <property type="entry name" value="MFS_trans_sf"/>
</dbReference>
<evidence type="ECO:0000313" key="9">
    <source>
        <dbReference type="Proteomes" id="UP000575068"/>
    </source>
</evidence>
<feature type="transmembrane region" description="Helical" evidence="6">
    <location>
        <begin position="28"/>
        <end position="46"/>
    </location>
</feature>
<keyword evidence="5 6" id="KW-0472">Membrane</keyword>
<feature type="transmembrane region" description="Helical" evidence="6">
    <location>
        <begin position="226"/>
        <end position="246"/>
    </location>
</feature>
<dbReference type="Pfam" id="PF07690">
    <property type="entry name" value="MFS_1"/>
    <property type="match status" value="1"/>
</dbReference>
<feature type="transmembrane region" description="Helical" evidence="6">
    <location>
        <begin position="471"/>
        <end position="493"/>
    </location>
</feature>
<dbReference type="PANTHER" id="PTHR23505:SF79">
    <property type="entry name" value="PROTEIN SPINSTER"/>
    <property type="match status" value="1"/>
</dbReference>
<dbReference type="GO" id="GO:0022857">
    <property type="term" value="F:transmembrane transporter activity"/>
    <property type="evidence" value="ECO:0007669"/>
    <property type="project" value="InterPro"/>
</dbReference>
<feature type="domain" description="Major facilitator superfamily (MFS) profile" evidence="7">
    <location>
        <begin position="1"/>
        <end position="501"/>
    </location>
</feature>
<name>A0A840HU64_9SPHN</name>
<evidence type="ECO:0000256" key="5">
    <source>
        <dbReference type="ARBA" id="ARBA00023136"/>
    </source>
</evidence>
<feature type="transmembrane region" description="Helical" evidence="6">
    <location>
        <begin position="347"/>
        <end position="368"/>
    </location>
</feature>
<feature type="transmembrane region" description="Helical" evidence="6">
    <location>
        <begin position="58"/>
        <end position="76"/>
    </location>
</feature>
<evidence type="ECO:0000256" key="4">
    <source>
        <dbReference type="ARBA" id="ARBA00022989"/>
    </source>
</evidence>
<evidence type="ECO:0000259" key="7">
    <source>
        <dbReference type="PROSITE" id="PS50850"/>
    </source>
</evidence>
<dbReference type="EMBL" id="JACHOV010000007">
    <property type="protein sequence ID" value="MBB4641782.1"/>
    <property type="molecule type" value="Genomic_DNA"/>
</dbReference>
<dbReference type="SUPFAM" id="SSF103473">
    <property type="entry name" value="MFS general substrate transporter"/>
    <property type="match status" value="1"/>
</dbReference>
<evidence type="ECO:0000256" key="6">
    <source>
        <dbReference type="SAM" id="Phobius"/>
    </source>
</evidence>
<dbReference type="InterPro" id="IPR011701">
    <property type="entry name" value="MFS"/>
</dbReference>
<reference evidence="8 9" key="1">
    <citation type="submission" date="2020-08" db="EMBL/GenBank/DDBJ databases">
        <title>Genomic Encyclopedia of Type Strains, Phase IV (KMG-IV): sequencing the most valuable type-strain genomes for metagenomic binning, comparative biology and taxonomic classification.</title>
        <authorList>
            <person name="Goeker M."/>
        </authorList>
    </citation>
    <scope>NUCLEOTIDE SEQUENCE [LARGE SCALE GENOMIC DNA]</scope>
    <source>
        <strain evidence="8 9">DSM 7465</strain>
    </source>
</reference>
<feature type="transmembrane region" description="Helical" evidence="6">
    <location>
        <begin position="380"/>
        <end position="398"/>
    </location>
</feature>
<evidence type="ECO:0000256" key="2">
    <source>
        <dbReference type="ARBA" id="ARBA00022448"/>
    </source>
</evidence>
<feature type="transmembrane region" description="Helical" evidence="6">
    <location>
        <begin position="410"/>
        <end position="433"/>
    </location>
</feature>
<feature type="transmembrane region" description="Helical" evidence="6">
    <location>
        <begin position="272"/>
        <end position="289"/>
    </location>
</feature>
<dbReference type="AlphaFoldDB" id="A0A840HU64"/>
<feature type="transmembrane region" description="Helical" evidence="6">
    <location>
        <begin position="158"/>
        <end position="178"/>
    </location>
</feature>